<evidence type="ECO:0000256" key="2">
    <source>
        <dbReference type="SAM" id="Phobius"/>
    </source>
</evidence>
<proteinExistence type="predicted"/>
<protein>
    <submittedName>
        <fullName evidence="3">HlyD family efflux transporter periplasmic adaptor subunit</fullName>
    </submittedName>
</protein>
<keyword evidence="2" id="KW-0812">Transmembrane</keyword>
<dbReference type="AlphaFoldDB" id="A0A6I6GBZ1"/>
<organism evidence="3 4">
    <name type="scientific">Phnomibacter ginsenosidimutans</name>
    <dbReference type="NCBI Taxonomy" id="2676868"/>
    <lineage>
        <taxon>Bacteria</taxon>
        <taxon>Pseudomonadati</taxon>
        <taxon>Bacteroidota</taxon>
        <taxon>Chitinophagia</taxon>
        <taxon>Chitinophagales</taxon>
        <taxon>Chitinophagaceae</taxon>
        <taxon>Phnomibacter</taxon>
    </lineage>
</organism>
<dbReference type="EMBL" id="CP046566">
    <property type="protein sequence ID" value="QGW27720.1"/>
    <property type="molecule type" value="Genomic_DNA"/>
</dbReference>
<dbReference type="InterPro" id="IPR011053">
    <property type="entry name" value="Single_hybrid_motif"/>
</dbReference>
<dbReference type="Gene3D" id="2.40.50.100">
    <property type="match status" value="1"/>
</dbReference>
<name>A0A6I6GBZ1_9BACT</name>
<dbReference type="RefSeq" id="WP_157477747.1">
    <property type="nucleotide sequence ID" value="NZ_CP046566.1"/>
</dbReference>
<dbReference type="InterPro" id="IPR050739">
    <property type="entry name" value="MFP"/>
</dbReference>
<feature type="transmembrane region" description="Helical" evidence="2">
    <location>
        <begin position="36"/>
        <end position="53"/>
    </location>
</feature>
<feature type="coiled-coil region" evidence="1">
    <location>
        <begin position="154"/>
        <end position="233"/>
    </location>
</feature>
<keyword evidence="1" id="KW-0175">Coiled coil</keyword>
<dbReference type="SUPFAM" id="SSF51230">
    <property type="entry name" value="Single hybrid motif"/>
    <property type="match status" value="1"/>
</dbReference>
<dbReference type="PANTHER" id="PTHR30386">
    <property type="entry name" value="MEMBRANE FUSION SUBUNIT OF EMRAB-TOLC MULTIDRUG EFFLUX PUMP"/>
    <property type="match status" value="1"/>
</dbReference>
<keyword evidence="2" id="KW-1133">Transmembrane helix</keyword>
<dbReference type="PRINTS" id="PR01490">
    <property type="entry name" value="RTXTOXIND"/>
</dbReference>
<reference evidence="3 4" key="1">
    <citation type="submission" date="2019-11" db="EMBL/GenBank/DDBJ databases">
        <authorList>
            <person name="Im W.T."/>
        </authorList>
    </citation>
    <scope>NUCLEOTIDE SEQUENCE [LARGE SCALE GENOMIC DNA]</scope>
    <source>
        <strain evidence="3 4">SB-02</strain>
    </source>
</reference>
<gene>
    <name evidence="3" type="ORF">GLV81_06110</name>
</gene>
<sequence>MRIEHVTGTIGERLPVDVKALDLVYEKDRKRYMQKWVWVLLAVIVVFLFLPWTQNIRSTGFVTTVNQDDRPQELNSQIPGKIIKWYVKEGDFVQAGDTIVQLGEIKDDYLDPNLIPKTQEQIAQNENKARFYEGKAATSQQQMQYLLEQRDLKMASLDNKRIQIERKIQAKQLEVQAAKVDEQQAREQLERAKTMLEKEAISKFDFERRNATFQKALAAVTDKQNELDNLRQDLLINKLDISNATQEYAEKIAKAQGDQFASSGAVAEAKEKVASLSIKKQNIEQRSGYYFLVAPQSGQVIKAMKAGINEIVKEGEKIVEIVPQDIDYAVELFVSPMDLPLVDIGQKVRFMFDGFPAIVFSGWPAASYGTYGGKVIAVESNRSINGKFRILVAEDSTDRHWPPGLRLGSGASGFALLKDVPVWYELWRNINGFPPEFYKLDKPAAKGDKKE</sequence>
<accession>A0A6I6GBZ1</accession>
<evidence type="ECO:0000256" key="1">
    <source>
        <dbReference type="SAM" id="Coils"/>
    </source>
</evidence>
<evidence type="ECO:0000313" key="3">
    <source>
        <dbReference type="EMBL" id="QGW27720.1"/>
    </source>
</evidence>
<dbReference type="Gene3D" id="1.10.287.470">
    <property type="entry name" value="Helix hairpin bin"/>
    <property type="match status" value="1"/>
</dbReference>
<evidence type="ECO:0000313" key="4">
    <source>
        <dbReference type="Proteomes" id="UP000426027"/>
    </source>
</evidence>
<keyword evidence="2" id="KW-0472">Membrane</keyword>
<dbReference type="KEGG" id="fls:GLV81_06110"/>
<dbReference type="Proteomes" id="UP000426027">
    <property type="component" value="Chromosome"/>
</dbReference>
<keyword evidence="4" id="KW-1185">Reference proteome</keyword>